<dbReference type="Gene3D" id="4.10.240.10">
    <property type="entry name" value="Zn(2)-C6 fungal-type DNA-binding domain"/>
    <property type="match status" value="1"/>
</dbReference>
<dbReference type="SUPFAM" id="SSF57701">
    <property type="entry name" value="Zn2/Cys6 DNA-binding domain"/>
    <property type="match status" value="1"/>
</dbReference>
<dbReference type="Proteomes" id="UP000663193">
    <property type="component" value="Chromosome 11"/>
</dbReference>
<proteinExistence type="predicted"/>
<accession>A0A7U2FA47</accession>
<gene>
    <name evidence="1" type="ORF">JI435_090360</name>
</gene>
<dbReference type="AlphaFoldDB" id="A0A7U2FA47"/>
<sequence length="172" mass="19378">MMAKLLRKAQILHARALKRTETATNCMAQLKCDRQHPSCHRCTKRLVACNYSAPQDRKQIAARRRAARRLQGETTDLPGNSYTDLSASICESPSVSTGTRREAMRAPVDGFTPATLRTDNNPCFSTSHIARLLSQAIGFMLLEVYFERIYNANLLFDKAAFFCLHINNKVLD</sequence>
<dbReference type="EMBL" id="CP069033">
    <property type="protein sequence ID" value="QRD00474.1"/>
    <property type="molecule type" value="Genomic_DNA"/>
</dbReference>
<dbReference type="VEuPathDB" id="FungiDB:JI435_090360"/>
<evidence type="ECO:0000313" key="2">
    <source>
        <dbReference type="Proteomes" id="UP000663193"/>
    </source>
</evidence>
<organism evidence="1 2">
    <name type="scientific">Phaeosphaeria nodorum (strain SN15 / ATCC MYA-4574 / FGSC 10173)</name>
    <name type="common">Glume blotch fungus</name>
    <name type="synonym">Parastagonospora nodorum</name>
    <dbReference type="NCBI Taxonomy" id="321614"/>
    <lineage>
        <taxon>Eukaryota</taxon>
        <taxon>Fungi</taxon>
        <taxon>Dikarya</taxon>
        <taxon>Ascomycota</taxon>
        <taxon>Pezizomycotina</taxon>
        <taxon>Dothideomycetes</taxon>
        <taxon>Pleosporomycetidae</taxon>
        <taxon>Pleosporales</taxon>
        <taxon>Pleosporineae</taxon>
        <taxon>Phaeosphaeriaceae</taxon>
        <taxon>Parastagonospora</taxon>
    </lineage>
</organism>
<dbReference type="OrthoDB" id="309640at2759"/>
<evidence type="ECO:0008006" key="3">
    <source>
        <dbReference type="Google" id="ProtNLM"/>
    </source>
</evidence>
<evidence type="ECO:0000313" key="1">
    <source>
        <dbReference type="EMBL" id="QRD00474.1"/>
    </source>
</evidence>
<protein>
    <recommendedName>
        <fullName evidence="3">Zn(2)-C6 fungal-type domain-containing protein</fullName>
    </recommendedName>
</protein>
<dbReference type="GO" id="GO:0000981">
    <property type="term" value="F:DNA-binding transcription factor activity, RNA polymerase II-specific"/>
    <property type="evidence" value="ECO:0007669"/>
    <property type="project" value="InterPro"/>
</dbReference>
<dbReference type="InterPro" id="IPR036864">
    <property type="entry name" value="Zn2-C6_fun-type_DNA-bd_sf"/>
</dbReference>
<reference evidence="2" key="1">
    <citation type="journal article" date="2021" name="BMC Genomics">
        <title>Chromosome-level genome assembly and manually-curated proteome of model necrotroph Parastagonospora nodorum Sn15 reveals a genome-wide trove of candidate effector homologs, and redundancy of virulence-related functions within an accessory chromosome.</title>
        <authorList>
            <person name="Bertazzoni S."/>
            <person name="Jones D.A.B."/>
            <person name="Phan H.T."/>
            <person name="Tan K.-C."/>
            <person name="Hane J.K."/>
        </authorList>
    </citation>
    <scope>NUCLEOTIDE SEQUENCE [LARGE SCALE GENOMIC DNA]</scope>
    <source>
        <strain evidence="2">SN15 / ATCC MYA-4574 / FGSC 10173)</strain>
    </source>
</reference>
<keyword evidence="2" id="KW-1185">Reference proteome</keyword>
<name>A0A7U2FA47_PHANO</name>
<dbReference type="GO" id="GO:0008270">
    <property type="term" value="F:zinc ion binding"/>
    <property type="evidence" value="ECO:0007669"/>
    <property type="project" value="InterPro"/>
</dbReference>